<dbReference type="Pfam" id="PF04069">
    <property type="entry name" value="OpuAC"/>
    <property type="match status" value="1"/>
</dbReference>
<dbReference type="AlphaFoldDB" id="A0A852WKL7"/>
<dbReference type="SUPFAM" id="SSF53850">
    <property type="entry name" value="Periplasmic binding protein-like II"/>
    <property type="match status" value="1"/>
</dbReference>
<dbReference type="EMBL" id="JACCAB010000001">
    <property type="protein sequence ID" value="NYG06765.1"/>
    <property type="molecule type" value="Genomic_DNA"/>
</dbReference>
<dbReference type="CDD" id="cd13606">
    <property type="entry name" value="PBP2_ProX_like"/>
    <property type="match status" value="1"/>
</dbReference>
<evidence type="ECO:0000256" key="1">
    <source>
        <dbReference type="SAM" id="SignalP"/>
    </source>
</evidence>
<evidence type="ECO:0000313" key="4">
    <source>
        <dbReference type="Proteomes" id="UP000573599"/>
    </source>
</evidence>
<organism evidence="3 4">
    <name type="scientific">Pedococcus badiiscoriae</name>
    <dbReference type="NCBI Taxonomy" id="642776"/>
    <lineage>
        <taxon>Bacteria</taxon>
        <taxon>Bacillati</taxon>
        <taxon>Actinomycetota</taxon>
        <taxon>Actinomycetes</taxon>
        <taxon>Micrococcales</taxon>
        <taxon>Intrasporangiaceae</taxon>
        <taxon>Pedococcus</taxon>
    </lineage>
</organism>
<evidence type="ECO:0000313" key="3">
    <source>
        <dbReference type="EMBL" id="NYG06765.1"/>
    </source>
</evidence>
<dbReference type="InterPro" id="IPR007210">
    <property type="entry name" value="ABC_Gly_betaine_transp_sub-bd"/>
</dbReference>
<keyword evidence="1" id="KW-0732">Signal</keyword>
<feature type="signal peptide" evidence="1">
    <location>
        <begin position="1"/>
        <end position="20"/>
    </location>
</feature>
<proteinExistence type="predicted"/>
<feature type="chain" id="PRO_5038775855" evidence="1">
    <location>
        <begin position="21"/>
        <end position="306"/>
    </location>
</feature>
<accession>A0A852WKL7</accession>
<comment type="caution">
    <text evidence="3">The sequence shown here is derived from an EMBL/GenBank/DDBJ whole genome shotgun (WGS) entry which is preliminary data.</text>
</comment>
<dbReference type="PROSITE" id="PS51257">
    <property type="entry name" value="PROKAR_LIPOPROTEIN"/>
    <property type="match status" value="1"/>
</dbReference>
<protein>
    <submittedName>
        <fullName evidence="3">Osmoprotectant transport system substrate-binding protein</fullName>
    </submittedName>
</protein>
<dbReference type="GO" id="GO:0022857">
    <property type="term" value="F:transmembrane transporter activity"/>
    <property type="evidence" value="ECO:0007669"/>
    <property type="project" value="InterPro"/>
</dbReference>
<dbReference type="Proteomes" id="UP000573599">
    <property type="component" value="Unassembled WGS sequence"/>
</dbReference>
<keyword evidence="4" id="KW-1185">Reference proteome</keyword>
<dbReference type="Gene3D" id="3.40.190.120">
    <property type="entry name" value="Osmoprotection protein (prox), domain 2"/>
    <property type="match status" value="1"/>
</dbReference>
<dbReference type="Gene3D" id="3.40.190.10">
    <property type="entry name" value="Periplasmic binding protein-like II"/>
    <property type="match status" value="1"/>
</dbReference>
<evidence type="ECO:0000259" key="2">
    <source>
        <dbReference type="Pfam" id="PF04069"/>
    </source>
</evidence>
<dbReference type="RefSeq" id="WP_337794914.1">
    <property type="nucleotide sequence ID" value="NZ_JACCAB010000001.1"/>
</dbReference>
<dbReference type="GO" id="GO:0043190">
    <property type="term" value="C:ATP-binding cassette (ABC) transporter complex"/>
    <property type="evidence" value="ECO:0007669"/>
    <property type="project" value="InterPro"/>
</dbReference>
<reference evidence="3 4" key="1">
    <citation type="submission" date="2020-07" db="EMBL/GenBank/DDBJ databases">
        <title>Sequencing the genomes of 1000 actinobacteria strains.</title>
        <authorList>
            <person name="Klenk H.-P."/>
        </authorList>
    </citation>
    <scope>NUCLEOTIDE SEQUENCE [LARGE SCALE GENOMIC DNA]</scope>
    <source>
        <strain evidence="3 4">DSM 23987</strain>
    </source>
</reference>
<name>A0A852WKL7_9MICO</name>
<sequence length="306" mass="31514">MKISKITLTIATAAALMATAACGNSSDPLAKGGGSSSSAAGTITVGSADFPESALLAEIYAGALKAKGITVDKKLNIGAREAYIPALKDGSIDLIPEYTGVLSQYFNKNAKATDSEGVYAELKAALPPTLIVLNKSAAEDKDALVMKKSKADSLGVKSIADLKGKSAQLTVGGPPEWKTRMTGLPGFKAIYGLDFKTFRPLDAGGPLTLAALKNGQIDAGDLFTTDPSIAANNLVALEDPKSMYAAQNVVPLITKSKSNPTIEGALNAVSAKLDTATLAALLKEVVVDKKDPDAVAKEFLSKNSLG</sequence>
<gene>
    <name evidence="3" type="ORF">BJ986_001252</name>
</gene>
<feature type="domain" description="ABC-type glycine betaine transport system substrate-binding" evidence="2">
    <location>
        <begin position="42"/>
        <end position="302"/>
    </location>
</feature>